<sequence length="213" mass="23491">MKIIMLGAPGAGKGTQAKMIAEKYGLPHISTGDIFRANIKNGTELGKEAKEYMDKGLLVPDELTVRLLLDRVAKEDCKNGYVLDGFPRTIPQAEVLDAELEKLGEKVDYAVNVDVPDENIVNRMSGRRACLSCGATYHIVSIPPKKEGVCDVCGSELVLRDDDRPETVQNRLKVYHEQTQPLIDFYEKKGVLRSVDGTLPMEEVFGAITKILG</sequence>
<feature type="binding site" evidence="8">
    <location>
        <position position="199"/>
    </location>
    <ligand>
        <name>ATP</name>
        <dbReference type="ChEBI" id="CHEBI:30616"/>
    </ligand>
</feature>
<comment type="subunit">
    <text evidence="8 10">Monomer.</text>
</comment>
<keyword evidence="8" id="KW-0963">Cytoplasm</keyword>
<feature type="binding site" evidence="8">
    <location>
        <position position="133"/>
    </location>
    <ligand>
        <name>Zn(2+)</name>
        <dbReference type="ChEBI" id="CHEBI:29105"/>
        <note>structural</note>
    </ligand>
</feature>
<evidence type="ECO:0000256" key="8">
    <source>
        <dbReference type="HAMAP-Rule" id="MF_00235"/>
    </source>
</evidence>
<gene>
    <name evidence="8" type="primary">adk</name>
    <name evidence="12" type="ORF">H9761_03850</name>
</gene>
<evidence type="ECO:0000256" key="5">
    <source>
        <dbReference type="ARBA" id="ARBA00022777"/>
    </source>
</evidence>
<dbReference type="EMBL" id="DWWS01000017">
    <property type="protein sequence ID" value="HJC22820.1"/>
    <property type="molecule type" value="Genomic_DNA"/>
</dbReference>
<keyword evidence="2 8" id="KW-0479">Metal-binding</keyword>
<dbReference type="GO" id="GO:0044209">
    <property type="term" value="P:AMP salvage"/>
    <property type="evidence" value="ECO:0007669"/>
    <property type="project" value="UniProtKB-UniRule"/>
</dbReference>
<reference evidence="12" key="1">
    <citation type="journal article" date="2021" name="PeerJ">
        <title>Extensive microbial diversity within the chicken gut microbiome revealed by metagenomics and culture.</title>
        <authorList>
            <person name="Gilroy R."/>
            <person name="Ravi A."/>
            <person name="Getino M."/>
            <person name="Pursley I."/>
            <person name="Horton D.L."/>
            <person name="Alikhan N.F."/>
            <person name="Baker D."/>
            <person name="Gharbi K."/>
            <person name="Hall N."/>
            <person name="Watson M."/>
            <person name="Adriaenssens E.M."/>
            <person name="Foster-Nyarko E."/>
            <person name="Jarju S."/>
            <person name="Secka A."/>
            <person name="Antonio M."/>
            <person name="Oren A."/>
            <person name="Chaudhuri R.R."/>
            <person name="La Ragione R."/>
            <person name="Hildebrand F."/>
            <person name="Pallen M.J."/>
        </authorList>
    </citation>
    <scope>NUCLEOTIDE SEQUENCE</scope>
    <source>
        <strain evidence="12">USAMLcec2-132</strain>
    </source>
</reference>
<evidence type="ECO:0000259" key="11">
    <source>
        <dbReference type="Pfam" id="PF05191"/>
    </source>
</evidence>
<feature type="binding site" evidence="8">
    <location>
        <position position="31"/>
    </location>
    <ligand>
        <name>AMP</name>
        <dbReference type="ChEBI" id="CHEBI:456215"/>
    </ligand>
</feature>
<evidence type="ECO:0000256" key="9">
    <source>
        <dbReference type="RuleBase" id="RU003330"/>
    </source>
</evidence>
<evidence type="ECO:0000256" key="2">
    <source>
        <dbReference type="ARBA" id="ARBA00022723"/>
    </source>
</evidence>
<dbReference type="NCBIfam" id="TIGR01351">
    <property type="entry name" value="adk"/>
    <property type="match status" value="1"/>
</dbReference>
<dbReference type="Proteomes" id="UP000823891">
    <property type="component" value="Unassembled WGS sequence"/>
</dbReference>
<feature type="binding site" evidence="8">
    <location>
        <position position="150"/>
    </location>
    <ligand>
        <name>Zn(2+)</name>
        <dbReference type="ChEBI" id="CHEBI:29105"/>
        <note>structural</note>
    </ligand>
</feature>
<keyword evidence="5 8" id="KW-0418">Kinase</keyword>
<evidence type="ECO:0000313" key="12">
    <source>
        <dbReference type="EMBL" id="HJC22820.1"/>
    </source>
</evidence>
<feature type="binding site" evidence="8">
    <location>
        <begin position="10"/>
        <end position="15"/>
    </location>
    <ligand>
        <name>ATP</name>
        <dbReference type="ChEBI" id="CHEBI:30616"/>
    </ligand>
</feature>
<dbReference type="InterPro" id="IPR007862">
    <property type="entry name" value="Adenylate_kinase_lid-dom"/>
</dbReference>
<keyword evidence="3 8" id="KW-0545">Nucleotide biosynthesis</keyword>
<feature type="binding site" evidence="8">
    <location>
        <begin position="85"/>
        <end position="88"/>
    </location>
    <ligand>
        <name>AMP</name>
        <dbReference type="ChEBI" id="CHEBI:456215"/>
    </ligand>
</feature>
<comment type="pathway">
    <text evidence="8">Purine metabolism; AMP biosynthesis via salvage pathway; AMP from ADP: step 1/1.</text>
</comment>
<name>A0A9D2NDQ9_9FIRM</name>
<dbReference type="NCBIfam" id="NF001379">
    <property type="entry name" value="PRK00279.1-1"/>
    <property type="match status" value="1"/>
</dbReference>
<evidence type="ECO:0000256" key="3">
    <source>
        <dbReference type="ARBA" id="ARBA00022727"/>
    </source>
</evidence>
<accession>A0A9D2NDQ9</accession>
<dbReference type="FunFam" id="3.40.50.300:FF:000106">
    <property type="entry name" value="Adenylate kinase mitochondrial"/>
    <property type="match status" value="1"/>
</dbReference>
<keyword evidence="1 8" id="KW-0808">Transferase</keyword>
<feature type="binding site" evidence="8">
    <location>
        <position position="160"/>
    </location>
    <ligand>
        <name>AMP</name>
        <dbReference type="ChEBI" id="CHEBI:456215"/>
    </ligand>
</feature>
<keyword evidence="4 8" id="KW-0547">Nucleotide-binding</keyword>
<feature type="binding site" evidence="8">
    <location>
        <position position="92"/>
    </location>
    <ligand>
        <name>AMP</name>
        <dbReference type="ChEBI" id="CHEBI:456215"/>
    </ligand>
</feature>
<reference evidence="12" key="2">
    <citation type="submission" date="2021-04" db="EMBL/GenBank/DDBJ databases">
        <authorList>
            <person name="Gilroy R."/>
        </authorList>
    </citation>
    <scope>NUCLEOTIDE SEQUENCE</scope>
    <source>
        <strain evidence="12">USAMLcec2-132</strain>
    </source>
</reference>
<feature type="binding site" evidence="8">
    <location>
        <begin position="136"/>
        <end position="137"/>
    </location>
    <ligand>
        <name>ATP</name>
        <dbReference type="ChEBI" id="CHEBI:30616"/>
    </ligand>
</feature>
<dbReference type="GO" id="GO:0008270">
    <property type="term" value="F:zinc ion binding"/>
    <property type="evidence" value="ECO:0007669"/>
    <property type="project" value="UniProtKB-UniRule"/>
</dbReference>
<dbReference type="CDD" id="cd01428">
    <property type="entry name" value="ADK"/>
    <property type="match status" value="1"/>
</dbReference>
<dbReference type="Pfam" id="PF00406">
    <property type="entry name" value="ADK"/>
    <property type="match status" value="1"/>
</dbReference>
<feature type="binding site" evidence="8">
    <location>
        <position position="153"/>
    </location>
    <ligand>
        <name>Zn(2+)</name>
        <dbReference type="ChEBI" id="CHEBI:29105"/>
        <note>structural</note>
    </ligand>
</feature>
<feature type="binding site" evidence="8">
    <location>
        <position position="130"/>
    </location>
    <ligand>
        <name>Zn(2+)</name>
        <dbReference type="ChEBI" id="CHEBI:29105"/>
        <note>structural</note>
    </ligand>
</feature>
<feature type="binding site" evidence="8">
    <location>
        <position position="127"/>
    </location>
    <ligand>
        <name>ATP</name>
        <dbReference type="ChEBI" id="CHEBI:30616"/>
    </ligand>
</feature>
<proteinExistence type="inferred from homology"/>
<dbReference type="NCBIfam" id="NF001381">
    <property type="entry name" value="PRK00279.1-3"/>
    <property type="match status" value="1"/>
</dbReference>
<feature type="domain" description="Adenylate kinase active site lid" evidence="11">
    <location>
        <begin position="127"/>
        <end position="162"/>
    </location>
</feature>
<dbReference type="SUPFAM" id="SSF52540">
    <property type="entry name" value="P-loop containing nucleoside triphosphate hydrolases"/>
    <property type="match status" value="1"/>
</dbReference>
<dbReference type="InterPro" id="IPR027417">
    <property type="entry name" value="P-loop_NTPase"/>
</dbReference>
<dbReference type="Pfam" id="PF05191">
    <property type="entry name" value="ADK_lid"/>
    <property type="match status" value="1"/>
</dbReference>
<comment type="domain">
    <text evidence="8">Consists of three domains, a large central CORE domain and two small peripheral domains, NMPbind and LID, which undergo movements during catalysis. The LID domain closes over the site of phosphoryl transfer upon ATP binding. Assembling and dissambling the active center during each catalytic cycle provides an effective means to prevent ATP hydrolysis. Some bacteria have evolved a zinc-coordinating structure that stabilizes the LID domain.</text>
</comment>
<dbReference type="InterPro" id="IPR000850">
    <property type="entry name" value="Adenylat/UMP-CMP_kin"/>
</dbReference>
<organism evidence="12 13">
    <name type="scientific">Candidatus Eisenbergiella merdavium</name>
    <dbReference type="NCBI Taxonomy" id="2838551"/>
    <lineage>
        <taxon>Bacteria</taxon>
        <taxon>Bacillati</taxon>
        <taxon>Bacillota</taxon>
        <taxon>Clostridia</taxon>
        <taxon>Lachnospirales</taxon>
        <taxon>Lachnospiraceae</taxon>
        <taxon>Eisenbergiella</taxon>
    </lineage>
</organism>
<dbReference type="PRINTS" id="PR00094">
    <property type="entry name" value="ADENYLTKNASE"/>
</dbReference>
<keyword evidence="7 8" id="KW-0067">ATP-binding</keyword>
<dbReference type="GO" id="GO:0004017">
    <property type="term" value="F:AMP kinase activity"/>
    <property type="evidence" value="ECO:0007669"/>
    <property type="project" value="UniProtKB-UniRule"/>
</dbReference>
<feature type="binding site" evidence="8">
    <location>
        <position position="171"/>
    </location>
    <ligand>
        <name>AMP</name>
        <dbReference type="ChEBI" id="CHEBI:456215"/>
    </ligand>
</feature>
<dbReference type="PANTHER" id="PTHR23359">
    <property type="entry name" value="NUCLEOTIDE KINASE"/>
    <property type="match status" value="1"/>
</dbReference>
<evidence type="ECO:0000313" key="13">
    <source>
        <dbReference type="Proteomes" id="UP000823891"/>
    </source>
</evidence>
<dbReference type="HAMAP" id="MF_00235">
    <property type="entry name" value="Adenylate_kinase_Adk"/>
    <property type="match status" value="1"/>
</dbReference>
<feature type="region of interest" description="LID" evidence="8">
    <location>
        <begin position="126"/>
        <end position="163"/>
    </location>
</feature>
<dbReference type="EC" id="2.7.4.3" evidence="8 10"/>
<dbReference type="NCBIfam" id="NF001380">
    <property type="entry name" value="PRK00279.1-2"/>
    <property type="match status" value="1"/>
</dbReference>
<comment type="subcellular location">
    <subcellularLocation>
        <location evidence="8 10">Cytoplasm</location>
    </subcellularLocation>
</comment>
<dbReference type="InterPro" id="IPR006259">
    <property type="entry name" value="Adenyl_kin_sub"/>
</dbReference>
<feature type="binding site" evidence="8">
    <location>
        <position position="36"/>
    </location>
    <ligand>
        <name>AMP</name>
        <dbReference type="ChEBI" id="CHEBI:456215"/>
    </ligand>
</feature>
<comment type="function">
    <text evidence="8">Catalyzes the reversible transfer of the terminal phosphate group between ATP and AMP. Plays an important role in cellular energy homeostasis and in adenine nucleotide metabolism.</text>
</comment>
<evidence type="ECO:0000256" key="1">
    <source>
        <dbReference type="ARBA" id="ARBA00022679"/>
    </source>
</evidence>
<dbReference type="Gene3D" id="3.40.50.300">
    <property type="entry name" value="P-loop containing nucleotide triphosphate hydrolases"/>
    <property type="match status" value="1"/>
</dbReference>
<dbReference type="AlphaFoldDB" id="A0A9D2NDQ9"/>
<feature type="binding site" evidence="8">
    <location>
        <begin position="57"/>
        <end position="59"/>
    </location>
    <ligand>
        <name>AMP</name>
        <dbReference type="ChEBI" id="CHEBI:456215"/>
    </ligand>
</feature>
<dbReference type="NCBIfam" id="NF011100">
    <property type="entry name" value="PRK14527.1"/>
    <property type="match status" value="1"/>
</dbReference>
<keyword evidence="6 8" id="KW-0862">Zinc</keyword>
<dbReference type="GO" id="GO:0005524">
    <property type="term" value="F:ATP binding"/>
    <property type="evidence" value="ECO:0007669"/>
    <property type="project" value="UniProtKB-UniRule"/>
</dbReference>
<comment type="catalytic activity">
    <reaction evidence="8 10">
        <text>AMP + ATP = 2 ADP</text>
        <dbReference type="Rhea" id="RHEA:12973"/>
        <dbReference type="ChEBI" id="CHEBI:30616"/>
        <dbReference type="ChEBI" id="CHEBI:456215"/>
        <dbReference type="ChEBI" id="CHEBI:456216"/>
        <dbReference type="EC" id="2.7.4.3"/>
    </reaction>
</comment>
<feature type="region of interest" description="NMP" evidence="8">
    <location>
        <begin position="30"/>
        <end position="59"/>
    </location>
</feature>
<dbReference type="InterPro" id="IPR033690">
    <property type="entry name" value="Adenylat_kinase_CS"/>
</dbReference>
<comment type="similarity">
    <text evidence="8 9">Belongs to the adenylate kinase family.</text>
</comment>
<dbReference type="PROSITE" id="PS00113">
    <property type="entry name" value="ADENYLATE_KINASE"/>
    <property type="match status" value="1"/>
</dbReference>
<evidence type="ECO:0000256" key="4">
    <source>
        <dbReference type="ARBA" id="ARBA00022741"/>
    </source>
</evidence>
<dbReference type="GO" id="GO:0005737">
    <property type="term" value="C:cytoplasm"/>
    <property type="evidence" value="ECO:0007669"/>
    <property type="project" value="UniProtKB-SubCell"/>
</dbReference>
<protein>
    <recommendedName>
        <fullName evidence="8 10">Adenylate kinase</fullName>
        <shortName evidence="8">AK</shortName>
        <ecNumber evidence="8 10">2.7.4.3</ecNumber>
    </recommendedName>
    <alternativeName>
        <fullName evidence="8">ATP-AMP transphosphorylase</fullName>
    </alternativeName>
    <alternativeName>
        <fullName evidence="8">ATP:AMP phosphotransferase</fullName>
    </alternativeName>
    <alternativeName>
        <fullName evidence="8">Adenylate monophosphate kinase</fullName>
    </alternativeName>
</protein>
<evidence type="ECO:0000256" key="10">
    <source>
        <dbReference type="RuleBase" id="RU003331"/>
    </source>
</evidence>
<evidence type="ECO:0000256" key="6">
    <source>
        <dbReference type="ARBA" id="ARBA00022833"/>
    </source>
</evidence>
<evidence type="ECO:0000256" key="7">
    <source>
        <dbReference type="ARBA" id="ARBA00022840"/>
    </source>
</evidence>
<comment type="caution">
    <text evidence="12">The sequence shown here is derived from an EMBL/GenBank/DDBJ whole genome shotgun (WGS) entry which is preliminary data.</text>
</comment>